<dbReference type="KEGG" id="atu:Atu3834"/>
<dbReference type="PIR" id="AF3028">
    <property type="entry name" value="AF3028"/>
</dbReference>
<dbReference type="AlphaFoldDB" id="A9CFR3"/>
<dbReference type="RefSeq" id="WP_010973359.1">
    <property type="nucleotide sequence ID" value="NC_003063.2"/>
</dbReference>
<protein>
    <submittedName>
        <fullName evidence="1">Uncharacterized protein</fullName>
    </submittedName>
</protein>
<dbReference type="PIR" id="E98256">
    <property type="entry name" value="E98256"/>
</dbReference>
<dbReference type="EnsemblBacteria" id="AAK89575">
    <property type="protein sequence ID" value="AAK89575"/>
    <property type="gene ID" value="Atu3834"/>
</dbReference>
<keyword evidence="2" id="KW-1185">Reference proteome</keyword>
<reference evidence="1 2" key="1">
    <citation type="journal article" date="2001" name="Science">
        <title>The genome of the natural genetic engineer Agrobacterium tumefaciens C58.</title>
        <authorList>
            <person name="Wood D.W."/>
            <person name="Setubal J.C."/>
            <person name="Kaul R."/>
            <person name="Monks D.E."/>
            <person name="Kitajima J.P."/>
            <person name="Okura V.K."/>
            <person name="Zhou Y."/>
            <person name="Chen L."/>
            <person name="Wood G.E."/>
            <person name="Almeida N.F.Jr."/>
            <person name="Woo L."/>
            <person name="Chen Y."/>
            <person name="Paulsen I.T."/>
            <person name="Eisen J.A."/>
            <person name="Karp P.D."/>
            <person name="Bovee D.Sr."/>
            <person name="Chapman P."/>
            <person name="Clendenning J."/>
            <person name="Deatherage G."/>
            <person name="Gillet W."/>
            <person name="Grant C."/>
            <person name="Kutyavin T."/>
            <person name="Levy R."/>
            <person name="Li M.J."/>
            <person name="McClelland E."/>
            <person name="Palmieri A."/>
            <person name="Raymond C."/>
            <person name="Rouse G."/>
            <person name="Saenphimmachak C."/>
            <person name="Wu Z."/>
            <person name="Romero P."/>
            <person name="Gordon D."/>
            <person name="Zhang S."/>
            <person name="Yoo H."/>
            <person name="Tao Y."/>
            <person name="Biddle P."/>
            <person name="Jung M."/>
            <person name="Krespan W."/>
            <person name="Perry M."/>
            <person name="Gordon-Kamm B."/>
            <person name="Liao L."/>
            <person name="Kim S."/>
            <person name="Hendrick C."/>
            <person name="Zhao Z.Y."/>
            <person name="Dolan M."/>
            <person name="Chumley F."/>
            <person name="Tingey S.V."/>
            <person name="Tomb J.F."/>
            <person name="Gordon M.P."/>
            <person name="Olson M.V."/>
            <person name="Nester E.W."/>
        </authorList>
    </citation>
    <scope>NUCLEOTIDE SEQUENCE [LARGE SCALE GENOMIC DNA]</scope>
    <source>
        <strain evidence="2">C58 / ATCC 33970</strain>
    </source>
</reference>
<name>A9CFR3_AGRFC</name>
<proteinExistence type="predicted"/>
<organism evidence="1 2">
    <name type="scientific">Agrobacterium fabrum (strain C58 / ATCC 33970)</name>
    <name type="common">Agrobacterium tumefaciens (strain C58)</name>
    <dbReference type="NCBI Taxonomy" id="176299"/>
    <lineage>
        <taxon>Bacteria</taxon>
        <taxon>Pseudomonadati</taxon>
        <taxon>Pseudomonadota</taxon>
        <taxon>Alphaproteobacteria</taxon>
        <taxon>Hyphomicrobiales</taxon>
        <taxon>Rhizobiaceae</taxon>
        <taxon>Rhizobium/Agrobacterium group</taxon>
        <taxon>Agrobacterium</taxon>
        <taxon>Agrobacterium tumefaciens complex</taxon>
    </lineage>
</organism>
<dbReference type="Proteomes" id="UP000000813">
    <property type="component" value="Chromosome linear"/>
</dbReference>
<evidence type="ECO:0000313" key="2">
    <source>
        <dbReference type="Proteomes" id="UP000000813"/>
    </source>
</evidence>
<accession>A9CFR3</accession>
<gene>
    <name evidence="1" type="ordered locus">Atu3834</name>
</gene>
<dbReference type="OrthoDB" id="9182204at2"/>
<dbReference type="BioCyc" id="AGRO:ATU3834-MONOMER"/>
<sequence length="231" mass="25583">MANYNSTEKRFPNAVEGMLAGRGLAFEADAPLEVIDFFSLDDEYDLDSEAIISSTIRREPFHRPSVIRKHRRTFAPLVWPDVFKHALDNVNDNAAISNHVLDTNKQKTAPYAGVGEEIIRELGRLTPGWAGENSVPPPDSVLRDVLTVTTLLPAEVIEPETEVDPDDGSVILRWMNEDSTSSFSLTFLGRGEVGGFLSSHPTVPAWKIRISETAHITSKIMSEGVLELITR</sequence>
<dbReference type="HOGENOM" id="CLU_1197755_0_0_5"/>
<dbReference type="EMBL" id="AE007870">
    <property type="protein sequence ID" value="AAK89575.1"/>
    <property type="molecule type" value="Genomic_DNA"/>
</dbReference>
<dbReference type="STRING" id="176299.Atu3834"/>
<reference evidence="1 2" key="2">
    <citation type="journal article" date="2001" name="Science">
        <title>Genome sequence of the plant pathogen and biotechnology agent Agrobacterium tumefaciens C58.</title>
        <authorList>
            <person name="Goodner B."/>
            <person name="Hinkle G."/>
            <person name="Gattung S."/>
            <person name="Miller N."/>
            <person name="Blanchard M."/>
            <person name="Qurollo B."/>
            <person name="Goldman B.S."/>
            <person name="Cao Y."/>
            <person name="Askenazi M."/>
            <person name="Halling C."/>
            <person name="Mullin L."/>
            <person name="Houmiel K."/>
            <person name="Gordon J."/>
            <person name="Vaudin M."/>
            <person name="Iartchouk O."/>
            <person name="Epp A."/>
            <person name="Liu F."/>
            <person name="Wollam C."/>
            <person name="Allinger M."/>
            <person name="Doughty D."/>
            <person name="Scott C."/>
            <person name="Lappas C."/>
            <person name="Markelz B."/>
            <person name="Flanagan C."/>
            <person name="Crowell C."/>
            <person name="Gurson J."/>
            <person name="Lomo C."/>
            <person name="Sear C."/>
            <person name="Strub G."/>
            <person name="Cielo C."/>
            <person name="Slater S."/>
        </authorList>
    </citation>
    <scope>NUCLEOTIDE SEQUENCE [LARGE SCALE GENOMIC DNA]</scope>
    <source>
        <strain evidence="2">C58 / ATCC 33970</strain>
    </source>
</reference>
<dbReference type="GeneID" id="1135708"/>
<evidence type="ECO:0000313" key="1">
    <source>
        <dbReference type="EMBL" id="AAK89575.1"/>
    </source>
</evidence>